<sequence length="784" mass="90236">MNVHSVLKSLFILLVLFIGNNVEASVIKGKITDTEGNPIVASIHISTLKVGAFSNTDGYYELNISSGIHDIDFLYPGYRTKNIHLEVKEDTAYVADIIMDKAIFSISQNVKDKKNDQSGLNKIAQIVQQEIYNRNVLKNVKAEIYSKGTANTQKVYPILRKAIRYTPFSFLATCSNVFTEYIDSTEYTYPDQFTRKVDDINGNIPNPEVFVKVLDEMRGALFLSKDQLFITPFTVNTLKFYRYYYEGSTVNDKGDLISKIRVSSKYDDAALFNGYVYINEHDWIIEQIDISNLFYGIRVSWMKVNDKNIYLPGTVMVKNKVKVEGINLDFNLYSTNRYIQITLLDKESPVVQYKPFNAIDTYISPGFRKDSAFWANRRHFPLVKSDNYTLSIQDSIASETKNAGKNKSSLKQIFSKKQISTNSGNGILTFSGLSLSLPEYNFVDGFVIGQHIYYKLNTGEDRSYEVNPYVYYLTGRHRFNGGVDLIRNYSRGQIILSVGTESADFNPLGNRTGNTLSSILWGKNNSFFYENNFVKINNDVFFNNTIKLITGFTLQKRNGLENSTDFSLLGNKEDIKPNMYSDAVFDKTAYWLGLEYLPDNKTTFRAEYEEAFGRWQRDNSRYRKIKAFVNRQKTLDIFSAYQYFFEAGTFLGSNNAHFADYNHFNASDSYVSAGSPFASYMLLDSYKASTDDFWLDFKINYTNKYLLIKKIPFFQAFPFTESVHFKSLYTPQIKHHIEFGYSVNFTHHINFGIFCSVNDHNNFEKVALRFSYNLQAFKAELPKF</sequence>
<accession>A0A4Y8L1C4</accession>
<keyword evidence="2" id="KW-1185">Reference proteome</keyword>
<dbReference type="Pfam" id="PF13715">
    <property type="entry name" value="CarbopepD_reg_2"/>
    <property type="match status" value="1"/>
</dbReference>
<dbReference type="InterPro" id="IPR008969">
    <property type="entry name" value="CarboxyPept-like_regulatory"/>
</dbReference>
<proteinExistence type="predicted"/>
<dbReference type="AlphaFoldDB" id="A0A4Y8L1C4"/>
<reference evidence="1 2" key="1">
    <citation type="submission" date="2019-03" db="EMBL/GenBank/DDBJ databases">
        <title>San Antonio Military Medical Center submission to MRSN (WRAIR), pending publication.</title>
        <authorList>
            <person name="Blyth D.M."/>
            <person name="Mccarthy S.L."/>
            <person name="Schall S.E."/>
            <person name="Stam J.A."/>
            <person name="Ong A.C."/>
            <person name="Mcgann P.T."/>
        </authorList>
    </citation>
    <scope>NUCLEOTIDE SEQUENCE [LARGE SCALE GENOMIC DNA]</scope>
    <source>
        <strain evidence="1 2">MRSN571793</strain>
    </source>
</reference>
<dbReference type="Gene3D" id="2.60.40.1120">
    <property type="entry name" value="Carboxypeptidase-like, regulatory domain"/>
    <property type="match status" value="1"/>
</dbReference>
<dbReference type="SUPFAM" id="SSF49464">
    <property type="entry name" value="Carboxypeptidase regulatory domain-like"/>
    <property type="match status" value="1"/>
</dbReference>
<gene>
    <name evidence="1" type="ORF">E2605_10175</name>
</gene>
<organism evidence="1 2">
    <name type="scientific">Dysgonomonas capnocytophagoides</name>
    <dbReference type="NCBI Taxonomy" id="45254"/>
    <lineage>
        <taxon>Bacteria</taxon>
        <taxon>Pseudomonadati</taxon>
        <taxon>Bacteroidota</taxon>
        <taxon>Bacteroidia</taxon>
        <taxon>Bacteroidales</taxon>
        <taxon>Dysgonomonadaceae</taxon>
        <taxon>Dysgonomonas</taxon>
    </lineage>
</organism>
<dbReference type="Pfam" id="PF18939">
    <property type="entry name" value="DUF5686"/>
    <property type="match status" value="1"/>
</dbReference>
<dbReference type="OrthoDB" id="983143at2"/>
<keyword evidence="1" id="KW-0645">Protease</keyword>
<dbReference type="RefSeq" id="WP_134436379.1">
    <property type="nucleotide sequence ID" value="NZ_SOML01000005.1"/>
</dbReference>
<evidence type="ECO:0000313" key="2">
    <source>
        <dbReference type="Proteomes" id="UP000297861"/>
    </source>
</evidence>
<dbReference type="STRING" id="1121485.GCA_000426485_01858"/>
<evidence type="ECO:0000313" key="1">
    <source>
        <dbReference type="EMBL" id="TFD96519.1"/>
    </source>
</evidence>
<keyword evidence="1" id="KW-0378">Hydrolase</keyword>
<protein>
    <submittedName>
        <fullName evidence="1">Carboxypeptidase-like regulatory domain-containing protein</fullName>
    </submittedName>
</protein>
<dbReference type="InterPro" id="IPR043741">
    <property type="entry name" value="DUF5686"/>
</dbReference>
<comment type="caution">
    <text evidence="1">The sequence shown here is derived from an EMBL/GenBank/DDBJ whole genome shotgun (WGS) entry which is preliminary data.</text>
</comment>
<dbReference type="Proteomes" id="UP000297861">
    <property type="component" value="Unassembled WGS sequence"/>
</dbReference>
<dbReference type="EMBL" id="SOML01000005">
    <property type="protein sequence ID" value="TFD96519.1"/>
    <property type="molecule type" value="Genomic_DNA"/>
</dbReference>
<dbReference type="GO" id="GO:0004180">
    <property type="term" value="F:carboxypeptidase activity"/>
    <property type="evidence" value="ECO:0007669"/>
    <property type="project" value="UniProtKB-KW"/>
</dbReference>
<name>A0A4Y8L1C4_9BACT</name>
<keyword evidence="1" id="KW-0121">Carboxypeptidase</keyword>